<proteinExistence type="inferred from homology"/>
<dbReference type="EMBL" id="JAVIIZ010000003">
    <property type="protein sequence ID" value="MDX8471957.1"/>
    <property type="molecule type" value="Genomic_DNA"/>
</dbReference>
<evidence type="ECO:0000256" key="2">
    <source>
        <dbReference type="ARBA" id="ARBA00023015"/>
    </source>
</evidence>
<dbReference type="InterPro" id="IPR013325">
    <property type="entry name" value="RNA_pol_sigma_r2"/>
</dbReference>
<dbReference type="InterPro" id="IPR013324">
    <property type="entry name" value="RNA_pol_sigma_r3/r4-like"/>
</dbReference>
<dbReference type="InterPro" id="IPR014284">
    <property type="entry name" value="RNA_pol_sigma-70_dom"/>
</dbReference>
<organism evidence="8 9">
    <name type="scientific">Mesorhizobium dulcispinae</name>
    <dbReference type="NCBI Taxonomy" id="3072316"/>
    <lineage>
        <taxon>Bacteria</taxon>
        <taxon>Pseudomonadati</taxon>
        <taxon>Pseudomonadota</taxon>
        <taxon>Alphaproteobacteria</taxon>
        <taxon>Hyphomicrobiales</taxon>
        <taxon>Phyllobacteriaceae</taxon>
        <taxon>Mesorhizobium</taxon>
    </lineage>
</organism>
<evidence type="ECO:0000256" key="3">
    <source>
        <dbReference type="ARBA" id="ARBA00023082"/>
    </source>
</evidence>
<evidence type="ECO:0000256" key="4">
    <source>
        <dbReference type="ARBA" id="ARBA00023125"/>
    </source>
</evidence>
<evidence type="ECO:0000259" key="6">
    <source>
        <dbReference type="Pfam" id="PF04542"/>
    </source>
</evidence>
<feature type="domain" description="RNA polymerase sigma-70 region 2" evidence="6">
    <location>
        <begin position="45"/>
        <end position="111"/>
    </location>
</feature>
<protein>
    <submittedName>
        <fullName evidence="8">Sigma-70 family RNA polymerase sigma factor</fullName>
    </submittedName>
</protein>
<evidence type="ECO:0000313" key="9">
    <source>
        <dbReference type="Proteomes" id="UP001271780"/>
    </source>
</evidence>
<keyword evidence="5" id="KW-0804">Transcription</keyword>
<dbReference type="Gene3D" id="1.10.1740.10">
    <property type="match status" value="1"/>
</dbReference>
<keyword evidence="9" id="KW-1185">Reference proteome</keyword>
<dbReference type="CDD" id="cd06171">
    <property type="entry name" value="Sigma70_r4"/>
    <property type="match status" value="1"/>
</dbReference>
<dbReference type="InterPro" id="IPR007627">
    <property type="entry name" value="RNA_pol_sigma70_r2"/>
</dbReference>
<dbReference type="RefSeq" id="WP_320316258.1">
    <property type="nucleotide sequence ID" value="NZ_JAVIIX010000004.1"/>
</dbReference>
<name>A0ABU4XAY5_9HYPH</name>
<dbReference type="InterPro" id="IPR036388">
    <property type="entry name" value="WH-like_DNA-bd_sf"/>
</dbReference>
<dbReference type="Pfam" id="PF08281">
    <property type="entry name" value="Sigma70_r4_2"/>
    <property type="match status" value="1"/>
</dbReference>
<dbReference type="InterPro" id="IPR013249">
    <property type="entry name" value="RNA_pol_sigma70_r4_t2"/>
</dbReference>
<dbReference type="Proteomes" id="UP001271780">
    <property type="component" value="Unassembled WGS sequence"/>
</dbReference>
<keyword evidence="3" id="KW-0731">Sigma factor</keyword>
<dbReference type="PANTHER" id="PTHR43133:SF58">
    <property type="entry name" value="ECF RNA POLYMERASE SIGMA FACTOR SIGD"/>
    <property type="match status" value="1"/>
</dbReference>
<keyword evidence="2" id="KW-0805">Transcription regulation</keyword>
<sequence>MTTKPALKLVRGAAAPPPQARELDWSILMARAQDGDANAYRRLLESITPYLRAHAARCHRNPSDVEDAVQDILLTLHAVRRTYDPARPFSPWLTAIARRRLIDRLRRQGRRRAFETEFEPAHETFAGQPRNLEDMTKIHEIATALDRLPPGQREAVLLTKIEGLSLKEASAASGTSVAALKVATHRAVQRLRRFFSGGSEP</sequence>
<dbReference type="SUPFAM" id="SSF88659">
    <property type="entry name" value="Sigma3 and sigma4 domains of RNA polymerase sigma factors"/>
    <property type="match status" value="1"/>
</dbReference>
<evidence type="ECO:0000256" key="1">
    <source>
        <dbReference type="ARBA" id="ARBA00010641"/>
    </source>
</evidence>
<keyword evidence="4" id="KW-0238">DNA-binding</keyword>
<dbReference type="Pfam" id="PF04542">
    <property type="entry name" value="Sigma70_r2"/>
    <property type="match status" value="1"/>
</dbReference>
<evidence type="ECO:0000259" key="7">
    <source>
        <dbReference type="Pfam" id="PF08281"/>
    </source>
</evidence>
<feature type="domain" description="RNA polymerase sigma factor 70 region 4 type 2" evidence="7">
    <location>
        <begin position="140"/>
        <end position="191"/>
    </location>
</feature>
<dbReference type="NCBIfam" id="TIGR02937">
    <property type="entry name" value="sigma70-ECF"/>
    <property type="match status" value="1"/>
</dbReference>
<evidence type="ECO:0000313" key="8">
    <source>
        <dbReference type="EMBL" id="MDX8471957.1"/>
    </source>
</evidence>
<dbReference type="PANTHER" id="PTHR43133">
    <property type="entry name" value="RNA POLYMERASE ECF-TYPE SIGMA FACTO"/>
    <property type="match status" value="1"/>
</dbReference>
<reference evidence="8 9" key="1">
    <citation type="submission" date="2023-08" db="EMBL/GenBank/DDBJ databases">
        <title>Implementing the SeqCode for naming new Mesorhizobium species isolated from Vachellia karroo root nodules.</title>
        <authorList>
            <person name="Van Lill M."/>
        </authorList>
    </citation>
    <scope>NUCLEOTIDE SEQUENCE [LARGE SCALE GENOMIC DNA]</scope>
    <source>
        <strain evidence="8 9">VK23A</strain>
    </source>
</reference>
<gene>
    <name evidence="8" type="ORF">RFM27_07735</name>
</gene>
<dbReference type="Gene3D" id="1.10.10.10">
    <property type="entry name" value="Winged helix-like DNA-binding domain superfamily/Winged helix DNA-binding domain"/>
    <property type="match status" value="1"/>
</dbReference>
<comment type="caution">
    <text evidence="8">The sequence shown here is derived from an EMBL/GenBank/DDBJ whole genome shotgun (WGS) entry which is preliminary data.</text>
</comment>
<dbReference type="InterPro" id="IPR039425">
    <property type="entry name" value="RNA_pol_sigma-70-like"/>
</dbReference>
<accession>A0ABU4XAY5</accession>
<comment type="similarity">
    <text evidence="1">Belongs to the sigma-70 factor family. ECF subfamily.</text>
</comment>
<dbReference type="SUPFAM" id="SSF88946">
    <property type="entry name" value="Sigma2 domain of RNA polymerase sigma factors"/>
    <property type="match status" value="1"/>
</dbReference>
<evidence type="ECO:0000256" key="5">
    <source>
        <dbReference type="ARBA" id="ARBA00023163"/>
    </source>
</evidence>